<evidence type="ECO:0000313" key="2">
    <source>
        <dbReference type="EMBL" id="CAK9219544.1"/>
    </source>
</evidence>
<dbReference type="Pfam" id="PF04525">
    <property type="entry name" value="LOR"/>
    <property type="match status" value="1"/>
</dbReference>
<dbReference type="Proteomes" id="UP001497512">
    <property type="component" value="Chromosome 3"/>
</dbReference>
<evidence type="ECO:0000313" key="3">
    <source>
        <dbReference type="Proteomes" id="UP001497512"/>
    </source>
</evidence>
<dbReference type="InterPro" id="IPR025659">
    <property type="entry name" value="Tubby-like_C"/>
</dbReference>
<dbReference type="InterPro" id="IPR038595">
    <property type="entry name" value="LOR_sf"/>
</dbReference>
<dbReference type="PANTHER" id="PTHR31087">
    <property type="match status" value="1"/>
</dbReference>
<accession>A0ABP0UE43</accession>
<keyword evidence="3" id="KW-1185">Reference proteome</keyword>
<comment type="similarity">
    <text evidence="1">Belongs to the LOR family.</text>
</comment>
<dbReference type="InterPro" id="IPR007612">
    <property type="entry name" value="LOR"/>
</dbReference>
<dbReference type="EMBL" id="OZ019895">
    <property type="protein sequence ID" value="CAK9219544.1"/>
    <property type="molecule type" value="Genomic_DNA"/>
</dbReference>
<sequence length="202" mass="23038">MGSLREMGGPVIGKQYCSFDATQYTIKHAGKRPALTDKWEMIDANGAMVFEAVKVKTSSNTWSFKYETRVLDAEGKLVTRFKFTGSKWEVFDEESDDIICIVKEEKLNFKVFRSSNLQGKIPDYKTKSNKISLCMPLSLVILHGKEPLAEVLKKNKWLQLDEYRVELNEGADMVFVLLLVLMMHDTERMSATMNAVSQIHSL</sequence>
<gene>
    <name evidence="2" type="ORF">CSSPTR1EN2_LOCUS14613</name>
</gene>
<dbReference type="Gene3D" id="2.40.160.200">
    <property type="entry name" value="LURP1-related"/>
    <property type="match status" value="1"/>
</dbReference>
<evidence type="ECO:0000256" key="1">
    <source>
        <dbReference type="ARBA" id="ARBA00005437"/>
    </source>
</evidence>
<proteinExistence type="inferred from homology"/>
<organism evidence="2 3">
    <name type="scientific">Sphagnum troendelagicum</name>
    <dbReference type="NCBI Taxonomy" id="128251"/>
    <lineage>
        <taxon>Eukaryota</taxon>
        <taxon>Viridiplantae</taxon>
        <taxon>Streptophyta</taxon>
        <taxon>Embryophyta</taxon>
        <taxon>Bryophyta</taxon>
        <taxon>Sphagnophytina</taxon>
        <taxon>Sphagnopsida</taxon>
        <taxon>Sphagnales</taxon>
        <taxon>Sphagnaceae</taxon>
        <taxon>Sphagnum</taxon>
    </lineage>
</organism>
<reference evidence="2" key="1">
    <citation type="submission" date="2024-02" db="EMBL/GenBank/DDBJ databases">
        <authorList>
            <consortium name="ELIXIR-Norway"/>
            <consortium name="Elixir Norway"/>
        </authorList>
    </citation>
    <scope>NUCLEOTIDE SEQUENCE</scope>
</reference>
<dbReference type="PANTHER" id="PTHR31087:SF85">
    <property type="entry name" value="PROTEIN LURP-ONE-RELATED 7"/>
    <property type="match status" value="1"/>
</dbReference>
<dbReference type="SUPFAM" id="SSF54518">
    <property type="entry name" value="Tubby C-terminal domain-like"/>
    <property type="match status" value="1"/>
</dbReference>
<name>A0ABP0UE43_9BRYO</name>
<protein>
    <submittedName>
        <fullName evidence="2">Uncharacterized protein</fullName>
    </submittedName>
</protein>